<reference evidence="1 2" key="2">
    <citation type="journal article" date="2017" name="Antonie Van Leeuwenhoek">
        <title>Rhizobium rhizosphaerae sp. nov., a novel species isolated from rice rhizosphere.</title>
        <authorList>
            <person name="Zhao J.J."/>
            <person name="Zhang J."/>
            <person name="Zhang R.J."/>
            <person name="Zhang C.W."/>
            <person name="Yin H.Q."/>
            <person name="Zhang X.X."/>
        </authorList>
    </citation>
    <scope>NUCLEOTIDE SEQUENCE [LARGE SCALE GENOMIC DNA]</scope>
    <source>
        <strain evidence="1 2">ACAM 611</strain>
    </source>
</reference>
<evidence type="ECO:0000313" key="1">
    <source>
        <dbReference type="EMBL" id="GAB56737.1"/>
    </source>
</evidence>
<accession>H5TEL0</accession>
<gene>
    <name evidence="1" type="ORF">GPUN_2622</name>
</gene>
<dbReference type="EMBL" id="BAET01000031">
    <property type="protein sequence ID" value="GAB56737.1"/>
    <property type="molecule type" value="Genomic_DNA"/>
</dbReference>
<dbReference type="Proteomes" id="UP000053586">
    <property type="component" value="Unassembled WGS sequence"/>
</dbReference>
<keyword evidence="2" id="KW-1185">Reference proteome</keyword>
<proteinExistence type="predicted"/>
<dbReference type="AlphaFoldDB" id="H5TEL0"/>
<evidence type="ECO:0000313" key="2">
    <source>
        <dbReference type="Proteomes" id="UP000053586"/>
    </source>
</evidence>
<comment type="caution">
    <text evidence="1">The sequence shown here is derived from an EMBL/GenBank/DDBJ whole genome shotgun (WGS) entry which is preliminary data.</text>
</comment>
<reference evidence="1 2" key="1">
    <citation type="journal article" date="2012" name="J. Bacteriol.">
        <title>Genome sequence of proteorhodopsin-containing sea ice bacterium Glaciecola punicea ACAM 611T.</title>
        <authorList>
            <person name="Qin Q.-L."/>
            <person name="Xie B.-B."/>
            <person name="Shu Y.-L."/>
            <person name="Rong J.-C."/>
            <person name="Zhao D.-L."/>
            <person name="Zhang X.-Y."/>
            <person name="Chen X.-L."/>
            <person name="Zhou B.-C."/>
            <person name="Zhanga Y.-Z."/>
        </authorList>
    </citation>
    <scope>NUCLEOTIDE SEQUENCE [LARGE SCALE GENOMIC DNA]</scope>
    <source>
        <strain evidence="1 2">ACAM 611</strain>
    </source>
</reference>
<name>H5TEL0_9ALTE</name>
<organism evidence="1 2">
    <name type="scientific">Glaciecola punicea ACAM 611</name>
    <dbReference type="NCBI Taxonomy" id="1121923"/>
    <lineage>
        <taxon>Bacteria</taxon>
        <taxon>Pseudomonadati</taxon>
        <taxon>Pseudomonadota</taxon>
        <taxon>Gammaproteobacteria</taxon>
        <taxon>Alteromonadales</taxon>
        <taxon>Alteromonadaceae</taxon>
        <taxon>Glaciecola</taxon>
    </lineage>
</organism>
<sequence>MNNANDSGNANIVVWRRVFLNRRISASLLNTVILMLVKYRVSG</sequence>
<protein>
    <submittedName>
        <fullName evidence="1">Uncharacterized protein</fullName>
    </submittedName>
</protein>